<evidence type="ECO:0000256" key="1">
    <source>
        <dbReference type="SAM" id="Phobius"/>
    </source>
</evidence>
<name>A0ABP8J8J7_9MICO</name>
<dbReference type="InterPro" id="IPR032479">
    <property type="entry name" value="DUF5058"/>
</dbReference>
<keyword evidence="1" id="KW-0812">Transmembrane</keyword>
<organism evidence="2 3">
    <name type="scientific">Brevibacterium pityocampae</name>
    <dbReference type="NCBI Taxonomy" id="506594"/>
    <lineage>
        <taxon>Bacteria</taxon>
        <taxon>Bacillati</taxon>
        <taxon>Actinomycetota</taxon>
        <taxon>Actinomycetes</taxon>
        <taxon>Micrococcales</taxon>
        <taxon>Brevibacteriaceae</taxon>
        <taxon>Brevibacterium</taxon>
    </lineage>
</organism>
<gene>
    <name evidence="2" type="ORF">GCM10023167_09710</name>
</gene>
<dbReference type="Proteomes" id="UP001500642">
    <property type="component" value="Unassembled WGS sequence"/>
</dbReference>
<sequence length="247" mass="24761">MVVAQANSTDIGIIANAPLLWVLAAAVFAVILIQSAIYMLAVKRNAQAADMSQAEVNASFRAGGVAAIGPSLAVVLVSVALLPLFGTPPVLVRIGLIGSAATETASASLAAGTMGAELGGEGYTQAVFVVALMAMSLSGAMWQISTLVLTPLLGKGSDALSRVNPALMSIVPAAALLAAFAALTITEIPKSLAHIAAVVASAIVMAICLVLARVLSQAWLREWALGIAIVGGLIAAYAVHHAGFGAA</sequence>
<feature type="transmembrane region" description="Helical" evidence="1">
    <location>
        <begin position="223"/>
        <end position="244"/>
    </location>
</feature>
<comment type="caution">
    <text evidence="2">The sequence shown here is derived from an EMBL/GenBank/DDBJ whole genome shotgun (WGS) entry which is preliminary data.</text>
</comment>
<protein>
    <submittedName>
        <fullName evidence="2">DUF5058 family protein</fullName>
    </submittedName>
</protein>
<dbReference type="EMBL" id="BAABGL010000004">
    <property type="protein sequence ID" value="GAA4386597.1"/>
    <property type="molecule type" value="Genomic_DNA"/>
</dbReference>
<feature type="transmembrane region" description="Helical" evidence="1">
    <location>
        <begin position="166"/>
        <end position="185"/>
    </location>
</feature>
<feature type="transmembrane region" description="Helical" evidence="1">
    <location>
        <begin position="20"/>
        <end position="41"/>
    </location>
</feature>
<evidence type="ECO:0000313" key="3">
    <source>
        <dbReference type="Proteomes" id="UP001500642"/>
    </source>
</evidence>
<feature type="transmembrane region" description="Helical" evidence="1">
    <location>
        <begin position="126"/>
        <end position="154"/>
    </location>
</feature>
<evidence type="ECO:0000313" key="2">
    <source>
        <dbReference type="EMBL" id="GAA4386597.1"/>
    </source>
</evidence>
<accession>A0ABP8J8J7</accession>
<keyword evidence="1" id="KW-0472">Membrane</keyword>
<dbReference type="Pfam" id="PF16481">
    <property type="entry name" value="DUF5058"/>
    <property type="match status" value="1"/>
</dbReference>
<keyword evidence="1" id="KW-1133">Transmembrane helix</keyword>
<feature type="transmembrane region" description="Helical" evidence="1">
    <location>
        <begin position="62"/>
        <end position="85"/>
    </location>
</feature>
<feature type="transmembrane region" description="Helical" evidence="1">
    <location>
        <begin position="191"/>
        <end position="211"/>
    </location>
</feature>
<dbReference type="RefSeq" id="WP_137318177.1">
    <property type="nucleotide sequence ID" value="NZ_BAABGL010000004.1"/>
</dbReference>
<proteinExistence type="predicted"/>
<keyword evidence="3" id="KW-1185">Reference proteome</keyword>
<reference evidence="3" key="1">
    <citation type="journal article" date="2019" name="Int. J. Syst. Evol. Microbiol.">
        <title>The Global Catalogue of Microorganisms (GCM) 10K type strain sequencing project: providing services to taxonomists for standard genome sequencing and annotation.</title>
        <authorList>
            <consortium name="The Broad Institute Genomics Platform"/>
            <consortium name="The Broad Institute Genome Sequencing Center for Infectious Disease"/>
            <person name="Wu L."/>
            <person name="Ma J."/>
        </authorList>
    </citation>
    <scope>NUCLEOTIDE SEQUENCE [LARGE SCALE GENOMIC DNA]</scope>
    <source>
        <strain evidence="3">JCM 17808</strain>
    </source>
</reference>